<proteinExistence type="predicted"/>
<feature type="domain" description="Methyltransferase" evidence="1">
    <location>
        <begin position="63"/>
        <end position="142"/>
    </location>
</feature>
<evidence type="ECO:0000313" key="4">
    <source>
        <dbReference type="Proteomes" id="UP000036834"/>
    </source>
</evidence>
<dbReference type="SUPFAM" id="SSF53335">
    <property type="entry name" value="S-adenosyl-L-methionine-dependent methyltransferases"/>
    <property type="match status" value="1"/>
</dbReference>
<name>A0A0K9Z0Y7_9BACL</name>
<keyword evidence="5" id="KW-1185">Reference proteome</keyword>
<dbReference type="CDD" id="cd02440">
    <property type="entry name" value="AdoMet_MTases"/>
    <property type="match status" value="1"/>
</dbReference>
<dbReference type="InterPro" id="IPR052939">
    <property type="entry name" value="23S_rRNA_MeTrnsfrase_RlmA"/>
</dbReference>
<reference evidence="3" key="2">
    <citation type="submission" date="2015-07" db="EMBL/GenBank/DDBJ databases">
        <title>MeaNS - Measles Nucleotide Surveillance Program.</title>
        <authorList>
            <person name="Tran T."/>
            <person name="Druce J."/>
        </authorList>
    </citation>
    <scope>NUCLEOTIDE SEQUENCE</scope>
    <source>
        <strain evidence="3">DSM 9887</strain>
    </source>
</reference>
<dbReference type="EMBL" id="BJON01000006">
    <property type="protein sequence ID" value="GED67775.1"/>
    <property type="molecule type" value="Genomic_DNA"/>
</dbReference>
<protein>
    <submittedName>
        <fullName evidence="3">Methyltransferase type 11</fullName>
    </submittedName>
</protein>
<dbReference type="PANTHER" id="PTHR43460">
    <property type="entry name" value="METHYLTRANSFERASE"/>
    <property type="match status" value="1"/>
</dbReference>
<dbReference type="PANTHER" id="PTHR43460:SF1">
    <property type="entry name" value="METHYLTRANSFERASE TYPE 11 DOMAIN-CONTAINING PROTEIN"/>
    <property type="match status" value="1"/>
</dbReference>
<evidence type="ECO:0000259" key="1">
    <source>
        <dbReference type="Pfam" id="PF13649"/>
    </source>
</evidence>
<dbReference type="RefSeq" id="WP_049736837.1">
    <property type="nucleotide sequence ID" value="NZ_BJON01000006.1"/>
</dbReference>
<dbReference type="InterPro" id="IPR041698">
    <property type="entry name" value="Methyltransf_25"/>
</dbReference>
<sequence length="262" mass="29073">MNPPLSNPQNHPDWIAPHSLRWYAQLANQTGEYVYPWRSTIVEPNGESLFTQEVARMVKNKKVLDIGCGHGAFALLWATEASEIVGLDATDSFVKTAMEGTHPNVSFVISNTKERLPFAKGEFDCAYNRKGPTSAYPDCKRIVKAGGQILGLHPGDLLFAELSEWFPHLFEPPSSGTPVLDKLQAKLYEASFSHVDIASVTSTEYILSPLDVIKLRCFGQLPSVTEQTIVQHLHSVQHIFDQHATGNGLPVTFAHYFVRVTV</sequence>
<accession>A0A0K9Z0Y7</accession>
<dbReference type="InterPro" id="IPR029063">
    <property type="entry name" value="SAM-dependent_MTases_sf"/>
</dbReference>
<dbReference type="Proteomes" id="UP000036834">
    <property type="component" value="Unassembled WGS sequence"/>
</dbReference>
<reference evidence="2 5" key="3">
    <citation type="submission" date="2019-06" db="EMBL/GenBank/DDBJ databases">
        <title>Whole genome shotgun sequence of Brevibacillus reuszeri NBRC 15719.</title>
        <authorList>
            <person name="Hosoyama A."/>
            <person name="Uohara A."/>
            <person name="Ohji S."/>
            <person name="Ichikawa N."/>
        </authorList>
    </citation>
    <scope>NUCLEOTIDE SEQUENCE [LARGE SCALE GENOMIC DNA]</scope>
    <source>
        <strain evidence="2 5">NBRC 15719</strain>
    </source>
</reference>
<dbReference type="GO" id="GO:0008168">
    <property type="term" value="F:methyltransferase activity"/>
    <property type="evidence" value="ECO:0007669"/>
    <property type="project" value="UniProtKB-KW"/>
</dbReference>
<dbReference type="Gene3D" id="3.40.50.150">
    <property type="entry name" value="Vaccinia Virus protein VP39"/>
    <property type="match status" value="1"/>
</dbReference>
<dbReference type="Proteomes" id="UP000319578">
    <property type="component" value="Unassembled WGS sequence"/>
</dbReference>
<gene>
    <name evidence="3" type="ORF">ADS79_02575</name>
    <name evidence="2" type="ORF">BRE01_14770</name>
</gene>
<organism evidence="3 4">
    <name type="scientific">Brevibacillus reuszeri</name>
    <dbReference type="NCBI Taxonomy" id="54915"/>
    <lineage>
        <taxon>Bacteria</taxon>
        <taxon>Bacillati</taxon>
        <taxon>Bacillota</taxon>
        <taxon>Bacilli</taxon>
        <taxon>Bacillales</taxon>
        <taxon>Paenibacillaceae</taxon>
        <taxon>Brevibacillus</taxon>
    </lineage>
</organism>
<evidence type="ECO:0000313" key="3">
    <source>
        <dbReference type="EMBL" id="KNB74591.1"/>
    </source>
</evidence>
<dbReference type="EMBL" id="LGIQ01000002">
    <property type="protein sequence ID" value="KNB74591.1"/>
    <property type="molecule type" value="Genomic_DNA"/>
</dbReference>
<dbReference type="STRING" id="54915.ADS79_02575"/>
<dbReference type="OrthoDB" id="5522265at2"/>
<evidence type="ECO:0000313" key="5">
    <source>
        <dbReference type="Proteomes" id="UP000319578"/>
    </source>
</evidence>
<dbReference type="PATRIC" id="fig|54915.3.peg.5680"/>
<reference evidence="4" key="1">
    <citation type="submission" date="2015-07" db="EMBL/GenBank/DDBJ databases">
        <title>Genome sequencing project for genomic taxonomy and phylogenomics of Bacillus-like bacteria.</title>
        <authorList>
            <person name="Liu B."/>
            <person name="Wang J."/>
            <person name="Zhu Y."/>
            <person name="Liu G."/>
            <person name="Chen Q."/>
            <person name="Chen Z."/>
            <person name="Lan J."/>
            <person name="Che J."/>
            <person name="Ge C."/>
            <person name="Shi H."/>
            <person name="Pan Z."/>
            <person name="Liu X."/>
        </authorList>
    </citation>
    <scope>NUCLEOTIDE SEQUENCE [LARGE SCALE GENOMIC DNA]</scope>
    <source>
        <strain evidence="4">DSM 9887</strain>
    </source>
</reference>
<evidence type="ECO:0000313" key="2">
    <source>
        <dbReference type="EMBL" id="GED67775.1"/>
    </source>
</evidence>
<keyword evidence="3" id="KW-0489">Methyltransferase</keyword>
<dbReference type="AlphaFoldDB" id="A0A0K9Z0Y7"/>
<dbReference type="GO" id="GO:0032259">
    <property type="term" value="P:methylation"/>
    <property type="evidence" value="ECO:0007669"/>
    <property type="project" value="UniProtKB-KW"/>
</dbReference>
<comment type="caution">
    <text evidence="3">The sequence shown here is derived from an EMBL/GenBank/DDBJ whole genome shotgun (WGS) entry which is preliminary data.</text>
</comment>
<keyword evidence="3" id="KW-0808">Transferase</keyword>
<dbReference type="Pfam" id="PF13649">
    <property type="entry name" value="Methyltransf_25"/>
    <property type="match status" value="1"/>
</dbReference>